<reference evidence="1" key="1">
    <citation type="submission" date="2020-05" db="EMBL/GenBank/DDBJ databases">
        <authorList>
            <person name="Chiriac C."/>
            <person name="Salcher M."/>
            <person name="Ghai R."/>
            <person name="Kavagutti S V."/>
        </authorList>
    </citation>
    <scope>NUCLEOTIDE SEQUENCE</scope>
</reference>
<accession>A0A6J6TG31</accession>
<organism evidence="1">
    <name type="scientific">freshwater metagenome</name>
    <dbReference type="NCBI Taxonomy" id="449393"/>
    <lineage>
        <taxon>unclassified sequences</taxon>
        <taxon>metagenomes</taxon>
        <taxon>ecological metagenomes</taxon>
    </lineage>
</organism>
<evidence type="ECO:0000313" key="1">
    <source>
        <dbReference type="EMBL" id="CAB4745785.1"/>
    </source>
</evidence>
<protein>
    <submittedName>
        <fullName evidence="1">Unannotated protein</fullName>
    </submittedName>
</protein>
<proteinExistence type="predicted"/>
<sequence>MTTLEPGANVVFTHGLLDSPFSTAFFANKPAPIITLGFEVFVQEVIDAITTAPFEIALSLPLRLKATGF</sequence>
<name>A0A6J6TG31_9ZZZZ</name>
<dbReference type="EMBL" id="CAEZYX010000097">
    <property type="protein sequence ID" value="CAB4745785.1"/>
    <property type="molecule type" value="Genomic_DNA"/>
</dbReference>
<dbReference type="AlphaFoldDB" id="A0A6J6TG31"/>
<gene>
    <name evidence="1" type="ORF">UFOPK2802_00830</name>
</gene>